<dbReference type="InterPro" id="IPR051706">
    <property type="entry name" value="Glycosyltransferase_domain"/>
</dbReference>
<evidence type="ECO:0000256" key="1">
    <source>
        <dbReference type="ARBA" id="ARBA00022679"/>
    </source>
</evidence>
<dbReference type="GO" id="GO:0016020">
    <property type="term" value="C:membrane"/>
    <property type="evidence" value="ECO:0007669"/>
    <property type="project" value="GOC"/>
</dbReference>
<accession>A0A1Z4NBF9</accession>
<reference evidence="2 3" key="1">
    <citation type="submission" date="2017-06" db="EMBL/GenBank/DDBJ databases">
        <title>Genome sequencing of cyanobaciteial culture collection at National Institute for Environmental Studies (NIES).</title>
        <authorList>
            <person name="Hirose Y."/>
            <person name="Shimura Y."/>
            <person name="Fujisawa T."/>
            <person name="Nakamura Y."/>
            <person name="Kawachi M."/>
        </authorList>
    </citation>
    <scope>NUCLEOTIDE SEQUENCE [LARGE SCALE GENOMIC DNA]</scope>
    <source>
        <strain evidence="2 3">NIES-37</strain>
        <plasmid evidence="3">Plasmid1 dna</plasmid>
    </source>
</reference>
<dbReference type="PANTHER" id="PTHR32385">
    <property type="entry name" value="MANNOSYL PHOSPHORYLINOSITOL CERAMIDE SYNTHASE"/>
    <property type="match status" value="1"/>
</dbReference>
<dbReference type="Gene3D" id="3.90.550.20">
    <property type="match status" value="1"/>
</dbReference>
<evidence type="ECO:0000313" key="2">
    <source>
        <dbReference type="EMBL" id="BAZ03050.1"/>
    </source>
</evidence>
<dbReference type="GO" id="GO:0000030">
    <property type="term" value="F:mannosyltransferase activity"/>
    <property type="evidence" value="ECO:0007669"/>
    <property type="project" value="TreeGrafter"/>
</dbReference>
<keyword evidence="1" id="KW-0808">Transferase</keyword>
<geneLocation type="plasmid" evidence="3">
    <name>Plasmid1 dna</name>
</geneLocation>
<dbReference type="PANTHER" id="PTHR32385:SF15">
    <property type="entry name" value="INOSITOL PHOSPHOCERAMIDE MANNOSYLTRANSFERASE 1"/>
    <property type="match status" value="1"/>
</dbReference>
<evidence type="ECO:0008006" key="4">
    <source>
        <dbReference type="Google" id="ProtNLM"/>
    </source>
</evidence>
<dbReference type="EMBL" id="AP018249">
    <property type="protein sequence ID" value="BAZ03050.1"/>
    <property type="molecule type" value="Genomic_DNA"/>
</dbReference>
<dbReference type="KEGG" id="ttq:NIES37_70630"/>
<dbReference type="Pfam" id="PF04488">
    <property type="entry name" value="Gly_transf_sug"/>
    <property type="match status" value="1"/>
</dbReference>
<proteinExistence type="predicted"/>
<dbReference type="InterPro" id="IPR007577">
    <property type="entry name" value="GlycoTrfase_DXD_sugar-bd_CS"/>
</dbReference>
<organism evidence="2 3">
    <name type="scientific">Tolypothrix tenuis PCC 7101</name>
    <dbReference type="NCBI Taxonomy" id="231146"/>
    <lineage>
        <taxon>Bacteria</taxon>
        <taxon>Bacillati</taxon>
        <taxon>Cyanobacteriota</taxon>
        <taxon>Cyanophyceae</taxon>
        <taxon>Nostocales</taxon>
        <taxon>Tolypothrichaceae</taxon>
        <taxon>Tolypothrix</taxon>
    </lineage>
</organism>
<dbReference type="Proteomes" id="UP000218785">
    <property type="component" value="Plasmid plasmid1"/>
</dbReference>
<keyword evidence="2" id="KW-0614">Plasmid</keyword>
<gene>
    <name evidence="2" type="ORF">NIES37_70630</name>
</gene>
<dbReference type="SUPFAM" id="SSF53448">
    <property type="entry name" value="Nucleotide-diphospho-sugar transferases"/>
    <property type="match status" value="1"/>
</dbReference>
<dbReference type="InterPro" id="IPR029044">
    <property type="entry name" value="Nucleotide-diphossugar_trans"/>
</dbReference>
<dbReference type="AlphaFoldDB" id="A0A1Z4NBF9"/>
<sequence>MPNAQCPMPHPQTMSKIPKIIHQIFFLGEAAIPKNYRRYQQTVLQNHPHWEYQFWDEAKARKFMESNYSWFLPIFDAYPHDIQRRDAIRYFILYHYGGFYLDMDVECLKPLDDLLADFELVLSKLVGFSNAIMGSIPNHPLWLKVFAELEKRQHNLDNKTMPLYVGYSTGPIMLNDCVVAGKFDQNSTVLVCPGYIFEPRAPMELNGKIFKSQPNSQTYTIHHMTTSWLPKKDQIIRVLFGVIVEPYWFFRSLLKGVL</sequence>
<keyword evidence="3" id="KW-1185">Reference proteome</keyword>
<name>A0A1Z4NBF9_9CYAN</name>
<protein>
    <recommendedName>
        <fullName evidence="4">Glycosyltransferase</fullName>
    </recommendedName>
</protein>
<dbReference type="GO" id="GO:0051999">
    <property type="term" value="P:mannosyl-inositol phosphorylceramide biosynthetic process"/>
    <property type="evidence" value="ECO:0007669"/>
    <property type="project" value="TreeGrafter"/>
</dbReference>
<evidence type="ECO:0000313" key="3">
    <source>
        <dbReference type="Proteomes" id="UP000218785"/>
    </source>
</evidence>